<evidence type="ECO:0000313" key="1">
    <source>
        <dbReference type="EMBL" id="KAJ6225054.1"/>
    </source>
</evidence>
<gene>
    <name evidence="1" type="ORF">RDWZM_003599</name>
</gene>
<dbReference type="EMBL" id="JAPWDV010000001">
    <property type="protein sequence ID" value="KAJ6225054.1"/>
    <property type="molecule type" value="Genomic_DNA"/>
</dbReference>
<evidence type="ECO:0000313" key="2">
    <source>
        <dbReference type="Proteomes" id="UP001142055"/>
    </source>
</evidence>
<sequence>MYHVIEYLSTSPQPPSVVARTNRRTNRTSKILYVVGTRLGSIILVQENGRVTRKANHSNSMTFVAIRLGQPIQYLSPLMLDPTVTLTIANSATAVLMYCHEIVDVVWSISRAILLLGKTTLVFSNSTRPAGDYRHRCSSEECCTKPCVCLSAPTFDLSSGDRLVLKHCYFNVRISSERHEIYMSKWQFKTYVEFVPASIQYGLDHPLIRFVEALP</sequence>
<proteinExistence type="predicted"/>
<protein>
    <submittedName>
        <fullName evidence="1">Uncharacterized protein</fullName>
    </submittedName>
</protein>
<reference evidence="1" key="1">
    <citation type="submission" date="2022-12" db="EMBL/GenBank/DDBJ databases">
        <title>Genome assemblies of Blomia tropicalis.</title>
        <authorList>
            <person name="Cui Y."/>
        </authorList>
    </citation>
    <scope>NUCLEOTIDE SEQUENCE</scope>
    <source>
        <tissue evidence="1">Adult mites</tissue>
    </source>
</reference>
<keyword evidence="2" id="KW-1185">Reference proteome</keyword>
<comment type="caution">
    <text evidence="1">The sequence shown here is derived from an EMBL/GenBank/DDBJ whole genome shotgun (WGS) entry which is preliminary data.</text>
</comment>
<dbReference type="Proteomes" id="UP001142055">
    <property type="component" value="Chromosome 1"/>
</dbReference>
<name>A0A9Q0RSP5_BLOTA</name>
<dbReference type="AlphaFoldDB" id="A0A9Q0RSP5"/>
<accession>A0A9Q0RSP5</accession>
<organism evidence="1 2">
    <name type="scientific">Blomia tropicalis</name>
    <name type="common">Mite</name>
    <dbReference type="NCBI Taxonomy" id="40697"/>
    <lineage>
        <taxon>Eukaryota</taxon>
        <taxon>Metazoa</taxon>
        <taxon>Ecdysozoa</taxon>
        <taxon>Arthropoda</taxon>
        <taxon>Chelicerata</taxon>
        <taxon>Arachnida</taxon>
        <taxon>Acari</taxon>
        <taxon>Acariformes</taxon>
        <taxon>Sarcoptiformes</taxon>
        <taxon>Astigmata</taxon>
        <taxon>Glycyphagoidea</taxon>
        <taxon>Echimyopodidae</taxon>
        <taxon>Blomia</taxon>
    </lineage>
</organism>